<feature type="transmembrane region" description="Helical" evidence="6">
    <location>
        <begin position="268"/>
        <end position="286"/>
    </location>
</feature>
<keyword evidence="5 6" id="KW-0472">Membrane</keyword>
<dbReference type="RefSeq" id="WP_246996307.1">
    <property type="nucleotide sequence ID" value="NZ_BAABIE010000008.1"/>
</dbReference>
<dbReference type="InterPro" id="IPR002549">
    <property type="entry name" value="AI-2E-like"/>
</dbReference>
<evidence type="ECO:0000256" key="1">
    <source>
        <dbReference type="ARBA" id="ARBA00004141"/>
    </source>
</evidence>
<dbReference type="PANTHER" id="PTHR21716">
    <property type="entry name" value="TRANSMEMBRANE PROTEIN"/>
    <property type="match status" value="1"/>
</dbReference>
<feature type="transmembrane region" description="Helical" evidence="6">
    <location>
        <begin position="39"/>
        <end position="57"/>
    </location>
</feature>
<keyword evidence="3 6" id="KW-0812">Transmembrane</keyword>
<comment type="similarity">
    <text evidence="2">Belongs to the autoinducer-2 exporter (AI-2E) (TC 2.A.86) family.</text>
</comment>
<dbReference type="Pfam" id="PF01594">
    <property type="entry name" value="AI-2E_transport"/>
    <property type="match status" value="1"/>
</dbReference>
<evidence type="ECO:0000256" key="2">
    <source>
        <dbReference type="ARBA" id="ARBA00009773"/>
    </source>
</evidence>
<accession>A0ABP8Z9J4</accession>
<feature type="transmembrane region" description="Helical" evidence="6">
    <location>
        <begin position="157"/>
        <end position="181"/>
    </location>
</feature>
<evidence type="ECO:0000313" key="8">
    <source>
        <dbReference type="Proteomes" id="UP001500822"/>
    </source>
</evidence>
<keyword evidence="8" id="KW-1185">Reference proteome</keyword>
<dbReference type="PANTHER" id="PTHR21716:SF64">
    <property type="entry name" value="AI-2 TRANSPORT PROTEIN TQSA"/>
    <property type="match status" value="1"/>
</dbReference>
<dbReference type="Proteomes" id="UP001500822">
    <property type="component" value="Unassembled WGS sequence"/>
</dbReference>
<sequence length="364" mass="38277">MDSPSEAGQPSVLPRGVVVLISLACIVVAVAGLRSIAGLVGPVVLALMLTIAVHPLGRWLRKRGCPAWLAALAILLGVYGIIIFLFVSVIFSIAQLATLMPQYADKFDGIVDDVRSFLSDRGIDESSIHDMLANVDAGKLISTAGSLLSGLMSATSGLILVLTVALFMAMDAIGFGDRIAILDRIRPNVSKALGEFAAGTRTYLVVSTVFGLIVAVLDAGALWALGIPLPFLWGLLSFITNYIPNIGFVIGVIPPALLALLDGGAGKMLLVILVYSVINMVIQTGIQPKFIGDAVGLSTTLTFLSLVVWAWILGPLGAILAVPLTILVKCLLIDIDPTTRWMNYLIADSVDKKPAPDPEGTAPA</sequence>
<feature type="transmembrane region" description="Helical" evidence="6">
    <location>
        <begin position="202"/>
        <end position="225"/>
    </location>
</feature>
<evidence type="ECO:0000256" key="6">
    <source>
        <dbReference type="SAM" id="Phobius"/>
    </source>
</evidence>
<feature type="transmembrane region" description="Helical" evidence="6">
    <location>
        <begin position="306"/>
        <end position="332"/>
    </location>
</feature>
<evidence type="ECO:0000313" key="7">
    <source>
        <dbReference type="EMBL" id="GAA4750177.1"/>
    </source>
</evidence>
<feature type="transmembrane region" description="Helical" evidence="6">
    <location>
        <begin position="12"/>
        <end position="33"/>
    </location>
</feature>
<evidence type="ECO:0000256" key="3">
    <source>
        <dbReference type="ARBA" id="ARBA00022692"/>
    </source>
</evidence>
<name>A0ABP8Z9J4_9ACTN</name>
<evidence type="ECO:0000256" key="4">
    <source>
        <dbReference type="ARBA" id="ARBA00022989"/>
    </source>
</evidence>
<protein>
    <submittedName>
        <fullName evidence="7">AI-2E family transporter</fullName>
    </submittedName>
</protein>
<dbReference type="EMBL" id="BAABIE010000008">
    <property type="protein sequence ID" value="GAA4750177.1"/>
    <property type="molecule type" value="Genomic_DNA"/>
</dbReference>
<keyword evidence="4 6" id="KW-1133">Transmembrane helix</keyword>
<proteinExistence type="inferred from homology"/>
<comment type="subcellular location">
    <subcellularLocation>
        <location evidence="1">Membrane</location>
        <topology evidence="1">Multi-pass membrane protein</topology>
    </subcellularLocation>
</comment>
<organism evidence="7 8">
    <name type="scientific">Gordonia alkaliphila</name>
    <dbReference type="NCBI Taxonomy" id="1053547"/>
    <lineage>
        <taxon>Bacteria</taxon>
        <taxon>Bacillati</taxon>
        <taxon>Actinomycetota</taxon>
        <taxon>Actinomycetes</taxon>
        <taxon>Mycobacteriales</taxon>
        <taxon>Gordoniaceae</taxon>
        <taxon>Gordonia</taxon>
    </lineage>
</organism>
<comment type="caution">
    <text evidence="7">The sequence shown here is derived from an EMBL/GenBank/DDBJ whole genome shotgun (WGS) entry which is preliminary data.</text>
</comment>
<evidence type="ECO:0000256" key="5">
    <source>
        <dbReference type="ARBA" id="ARBA00023136"/>
    </source>
</evidence>
<feature type="transmembrane region" description="Helical" evidence="6">
    <location>
        <begin position="69"/>
        <end position="94"/>
    </location>
</feature>
<reference evidence="8" key="1">
    <citation type="journal article" date="2019" name="Int. J. Syst. Evol. Microbiol.">
        <title>The Global Catalogue of Microorganisms (GCM) 10K type strain sequencing project: providing services to taxonomists for standard genome sequencing and annotation.</title>
        <authorList>
            <consortium name="The Broad Institute Genomics Platform"/>
            <consortium name="The Broad Institute Genome Sequencing Center for Infectious Disease"/>
            <person name="Wu L."/>
            <person name="Ma J."/>
        </authorList>
    </citation>
    <scope>NUCLEOTIDE SEQUENCE [LARGE SCALE GENOMIC DNA]</scope>
    <source>
        <strain evidence="8">JCM 18077</strain>
    </source>
</reference>
<feature type="transmembrane region" description="Helical" evidence="6">
    <location>
        <begin position="231"/>
        <end position="261"/>
    </location>
</feature>
<gene>
    <name evidence="7" type="ORF">GCM10023217_20760</name>
</gene>